<keyword evidence="4" id="KW-0288">FMN</keyword>
<dbReference type="PANTHER" id="PTHR43673">
    <property type="entry name" value="NAD(P)H NITROREDUCTASE YDGI-RELATED"/>
    <property type="match status" value="1"/>
</dbReference>
<dbReference type="Pfam" id="PF00881">
    <property type="entry name" value="Nitroreductase"/>
    <property type="match status" value="1"/>
</dbReference>
<dbReference type="InterPro" id="IPR000415">
    <property type="entry name" value="Nitroreductase-like"/>
</dbReference>
<dbReference type="PANTHER" id="PTHR43673:SF2">
    <property type="entry name" value="NITROREDUCTASE"/>
    <property type="match status" value="1"/>
</dbReference>
<comment type="similarity">
    <text evidence="2">Belongs to the nitroreductase family.</text>
</comment>
<evidence type="ECO:0000313" key="8">
    <source>
        <dbReference type="Proteomes" id="UP000515703"/>
    </source>
</evidence>
<gene>
    <name evidence="7" type="ORF">bsdcttw_17770</name>
</gene>
<organism evidence="7 8">
    <name type="scientific">Anaerocolumna chitinilytica</name>
    <dbReference type="NCBI Taxonomy" id="1727145"/>
    <lineage>
        <taxon>Bacteria</taxon>
        <taxon>Bacillati</taxon>
        <taxon>Bacillota</taxon>
        <taxon>Clostridia</taxon>
        <taxon>Lachnospirales</taxon>
        <taxon>Lachnospiraceae</taxon>
        <taxon>Anaerocolumna</taxon>
    </lineage>
</organism>
<accession>A0A7I8DR26</accession>
<dbReference type="Proteomes" id="UP000515703">
    <property type="component" value="Chromosome"/>
</dbReference>
<evidence type="ECO:0000259" key="6">
    <source>
        <dbReference type="Pfam" id="PF00881"/>
    </source>
</evidence>
<reference evidence="7 8" key="1">
    <citation type="submission" date="2020-08" db="EMBL/GenBank/DDBJ databases">
        <title>Draft genome sequencing of an Anaerocolumna strain isolated from anoxic soil subjected to BSD treatment.</title>
        <authorList>
            <person name="Uek A."/>
            <person name="Tonouchi A."/>
        </authorList>
    </citation>
    <scope>NUCLEOTIDE SEQUENCE [LARGE SCALE GENOMIC DNA]</scope>
    <source>
        <strain evidence="7 8">CTTW</strain>
    </source>
</reference>
<reference evidence="7 8" key="2">
    <citation type="submission" date="2020-08" db="EMBL/GenBank/DDBJ databases">
        <authorList>
            <person name="Ueki A."/>
            <person name="Tonouchi A."/>
        </authorList>
    </citation>
    <scope>NUCLEOTIDE SEQUENCE [LARGE SCALE GENOMIC DNA]</scope>
    <source>
        <strain evidence="7 8">CTTW</strain>
    </source>
</reference>
<evidence type="ECO:0000256" key="4">
    <source>
        <dbReference type="ARBA" id="ARBA00022643"/>
    </source>
</evidence>
<dbReference type="AlphaFoldDB" id="A0A7I8DR26"/>
<evidence type="ECO:0000256" key="1">
    <source>
        <dbReference type="ARBA" id="ARBA00001917"/>
    </source>
</evidence>
<keyword evidence="3" id="KW-0285">Flavoprotein</keyword>
<evidence type="ECO:0000256" key="3">
    <source>
        <dbReference type="ARBA" id="ARBA00022630"/>
    </source>
</evidence>
<dbReference type="KEGG" id="acht:bsdcttw_17770"/>
<proteinExistence type="inferred from homology"/>
<feature type="domain" description="Nitroreductase" evidence="6">
    <location>
        <begin position="8"/>
        <end position="153"/>
    </location>
</feature>
<evidence type="ECO:0000256" key="5">
    <source>
        <dbReference type="ARBA" id="ARBA00023002"/>
    </source>
</evidence>
<dbReference type="GO" id="GO:0016491">
    <property type="term" value="F:oxidoreductase activity"/>
    <property type="evidence" value="ECO:0007669"/>
    <property type="project" value="UniProtKB-KW"/>
</dbReference>
<evidence type="ECO:0000313" key="7">
    <source>
        <dbReference type="EMBL" id="BCJ98736.1"/>
    </source>
</evidence>
<keyword evidence="5" id="KW-0560">Oxidoreductase</keyword>
<dbReference type="EMBL" id="AP023368">
    <property type="protein sequence ID" value="BCJ98736.1"/>
    <property type="molecule type" value="Genomic_DNA"/>
</dbReference>
<dbReference type="SUPFAM" id="SSF55469">
    <property type="entry name" value="FMN-dependent nitroreductase-like"/>
    <property type="match status" value="1"/>
</dbReference>
<comment type="cofactor">
    <cofactor evidence="1">
        <name>FMN</name>
        <dbReference type="ChEBI" id="CHEBI:58210"/>
    </cofactor>
</comment>
<protein>
    <submittedName>
        <fullName evidence="7">Nitroreductase</fullName>
    </submittedName>
</protein>
<dbReference type="RefSeq" id="WP_185259044.1">
    <property type="nucleotide sequence ID" value="NZ_AP023368.1"/>
</dbReference>
<name>A0A7I8DR26_9FIRM</name>
<dbReference type="Gene3D" id="3.40.109.10">
    <property type="entry name" value="NADH Oxidase"/>
    <property type="match status" value="1"/>
</dbReference>
<dbReference type="InterPro" id="IPR029479">
    <property type="entry name" value="Nitroreductase"/>
</dbReference>
<evidence type="ECO:0000256" key="2">
    <source>
        <dbReference type="ARBA" id="ARBA00007118"/>
    </source>
</evidence>
<keyword evidence="8" id="KW-1185">Reference proteome</keyword>
<sequence>MELMKAIALRKSVRAYNDEQIAEEKIDTILSAGSAAPVGMGRFDNLHITVIQNKDIINKISAGIKAMMKREGDPLYNAQTLILVSSKEAEAPGIDYTNASCVMENMLLAGADLGIGSVIVWGIAMVVEADQSLKDALSIPEGYHALIGASFGYAANADQKEKELVQKIQTSRV</sequence>